<gene>
    <name evidence="8" type="ORF">DI549_07135</name>
</gene>
<keyword evidence="4" id="KW-0092">Biotin</keyword>
<dbReference type="Proteomes" id="UP000248887">
    <property type="component" value="Unassembled WGS sequence"/>
</dbReference>
<dbReference type="SUPFAM" id="SSF50037">
    <property type="entry name" value="C-terminal domain of transcriptional repressors"/>
    <property type="match status" value="1"/>
</dbReference>
<dbReference type="NCBIfam" id="TIGR00121">
    <property type="entry name" value="birA_ligase"/>
    <property type="match status" value="1"/>
</dbReference>
<accession>A0A2W5R3R8</accession>
<keyword evidence="3" id="KW-0067">ATP-binding</keyword>
<protein>
    <recommendedName>
        <fullName evidence="5">biotin--[biotin carboxyl-carrier protein] ligase</fullName>
        <ecNumber evidence="5">6.3.4.15</ecNumber>
    </recommendedName>
</protein>
<evidence type="ECO:0000256" key="3">
    <source>
        <dbReference type="ARBA" id="ARBA00022840"/>
    </source>
</evidence>
<dbReference type="Pfam" id="PF02237">
    <property type="entry name" value="BPL_C"/>
    <property type="match status" value="1"/>
</dbReference>
<evidence type="ECO:0000256" key="5">
    <source>
        <dbReference type="ARBA" id="ARBA00024227"/>
    </source>
</evidence>
<dbReference type="CDD" id="cd16442">
    <property type="entry name" value="BPL"/>
    <property type="match status" value="1"/>
</dbReference>
<dbReference type="InterPro" id="IPR004143">
    <property type="entry name" value="BPL_LPL_catalytic"/>
</dbReference>
<dbReference type="InterPro" id="IPR004408">
    <property type="entry name" value="Biotin_CoA_COase_ligase"/>
</dbReference>
<dbReference type="EC" id="6.3.4.15" evidence="5"/>
<organism evidence="8 9">
    <name type="scientific">Ancylobacter novellus</name>
    <name type="common">Thiobacillus novellus</name>
    <dbReference type="NCBI Taxonomy" id="921"/>
    <lineage>
        <taxon>Bacteria</taxon>
        <taxon>Pseudomonadati</taxon>
        <taxon>Pseudomonadota</taxon>
        <taxon>Alphaproteobacteria</taxon>
        <taxon>Hyphomicrobiales</taxon>
        <taxon>Xanthobacteraceae</taxon>
        <taxon>Ancylobacter</taxon>
    </lineage>
</organism>
<dbReference type="PROSITE" id="PS51733">
    <property type="entry name" value="BPL_LPL_CATALYTIC"/>
    <property type="match status" value="1"/>
</dbReference>
<sequence length="252" mass="26828">MAELPRATPVIRYEAVGSTNAEALAWPPGGAAPLWFVAARQTAGRGRRGRHWHSEPGNLYASLRLVGAAPSARLPELCFVAALALYDAVRAVTGIDPLRIGLKWPNDVLIDGAKLAGILIEGTVLPDGRNVSVIGFGVNCAHHPADTPYTTTDLAAVGYPTEPAGLLSALDAAMLDRLREWGEGRGFDETRAEWARRAPGLGRPVTVRLGEREAHGVFEALDVSGAMVLRLPDGEREMISAGDVFPAPRMQG</sequence>
<dbReference type="GO" id="GO:0004077">
    <property type="term" value="F:biotin--[biotin carboxyl-carrier protein] ligase activity"/>
    <property type="evidence" value="ECO:0007669"/>
    <property type="project" value="UniProtKB-EC"/>
</dbReference>
<evidence type="ECO:0000256" key="6">
    <source>
        <dbReference type="ARBA" id="ARBA00047846"/>
    </source>
</evidence>
<dbReference type="PANTHER" id="PTHR12835">
    <property type="entry name" value="BIOTIN PROTEIN LIGASE"/>
    <property type="match status" value="1"/>
</dbReference>
<evidence type="ECO:0000256" key="1">
    <source>
        <dbReference type="ARBA" id="ARBA00022598"/>
    </source>
</evidence>
<feature type="domain" description="BPL/LPL catalytic" evidence="7">
    <location>
        <begin position="1"/>
        <end position="182"/>
    </location>
</feature>
<evidence type="ECO:0000313" key="8">
    <source>
        <dbReference type="EMBL" id="PZQ83622.1"/>
    </source>
</evidence>
<dbReference type="AlphaFoldDB" id="A0A2W5R3R8"/>
<comment type="catalytic activity">
    <reaction evidence="6">
        <text>biotin + L-lysyl-[protein] + ATP = N(6)-biotinyl-L-lysyl-[protein] + AMP + diphosphate + H(+)</text>
        <dbReference type="Rhea" id="RHEA:11756"/>
        <dbReference type="Rhea" id="RHEA-COMP:9752"/>
        <dbReference type="Rhea" id="RHEA-COMP:10505"/>
        <dbReference type="ChEBI" id="CHEBI:15378"/>
        <dbReference type="ChEBI" id="CHEBI:29969"/>
        <dbReference type="ChEBI" id="CHEBI:30616"/>
        <dbReference type="ChEBI" id="CHEBI:33019"/>
        <dbReference type="ChEBI" id="CHEBI:57586"/>
        <dbReference type="ChEBI" id="CHEBI:83144"/>
        <dbReference type="ChEBI" id="CHEBI:456215"/>
        <dbReference type="EC" id="6.3.4.15"/>
    </reaction>
</comment>
<dbReference type="Gene3D" id="3.30.930.10">
    <property type="entry name" value="Bira Bifunctional Protein, Domain 2"/>
    <property type="match status" value="1"/>
</dbReference>
<evidence type="ECO:0000313" key="9">
    <source>
        <dbReference type="Proteomes" id="UP000248887"/>
    </source>
</evidence>
<evidence type="ECO:0000256" key="4">
    <source>
        <dbReference type="ARBA" id="ARBA00023267"/>
    </source>
</evidence>
<dbReference type="GO" id="GO:0005737">
    <property type="term" value="C:cytoplasm"/>
    <property type="evidence" value="ECO:0007669"/>
    <property type="project" value="TreeGrafter"/>
</dbReference>
<reference evidence="8 9" key="1">
    <citation type="submission" date="2017-08" db="EMBL/GenBank/DDBJ databases">
        <title>Infants hospitalized years apart are colonized by the same room-sourced microbial strains.</title>
        <authorList>
            <person name="Brooks B."/>
            <person name="Olm M.R."/>
            <person name="Firek B.A."/>
            <person name="Baker R."/>
            <person name="Thomas B.C."/>
            <person name="Morowitz M.J."/>
            <person name="Banfield J.F."/>
        </authorList>
    </citation>
    <scope>NUCLEOTIDE SEQUENCE [LARGE SCALE GENOMIC DNA]</scope>
    <source>
        <strain evidence="8">S2_005_001_R2_27</strain>
    </source>
</reference>
<dbReference type="Pfam" id="PF03099">
    <property type="entry name" value="BPL_LplA_LipB"/>
    <property type="match status" value="1"/>
</dbReference>
<keyword evidence="1 8" id="KW-0436">Ligase</keyword>
<dbReference type="GO" id="GO:0005524">
    <property type="term" value="F:ATP binding"/>
    <property type="evidence" value="ECO:0007669"/>
    <property type="project" value="UniProtKB-KW"/>
</dbReference>
<comment type="caution">
    <text evidence="8">The sequence shown here is derived from an EMBL/GenBank/DDBJ whole genome shotgun (WGS) entry which is preliminary data.</text>
</comment>
<evidence type="ECO:0000259" key="7">
    <source>
        <dbReference type="PROSITE" id="PS51733"/>
    </source>
</evidence>
<dbReference type="Gene3D" id="2.30.30.100">
    <property type="match status" value="1"/>
</dbReference>
<evidence type="ECO:0000256" key="2">
    <source>
        <dbReference type="ARBA" id="ARBA00022741"/>
    </source>
</evidence>
<dbReference type="SUPFAM" id="SSF55681">
    <property type="entry name" value="Class II aaRS and biotin synthetases"/>
    <property type="match status" value="1"/>
</dbReference>
<proteinExistence type="predicted"/>
<dbReference type="EMBL" id="QFQD01000017">
    <property type="protein sequence ID" value="PZQ83622.1"/>
    <property type="molecule type" value="Genomic_DNA"/>
</dbReference>
<dbReference type="InterPro" id="IPR045864">
    <property type="entry name" value="aa-tRNA-synth_II/BPL/LPL"/>
</dbReference>
<dbReference type="InterPro" id="IPR008988">
    <property type="entry name" value="Transcriptional_repressor_C"/>
</dbReference>
<dbReference type="PANTHER" id="PTHR12835:SF5">
    <property type="entry name" value="BIOTIN--PROTEIN LIGASE"/>
    <property type="match status" value="1"/>
</dbReference>
<keyword evidence="2" id="KW-0547">Nucleotide-binding</keyword>
<name>A0A2W5R3R8_ANCNO</name>
<dbReference type="InterPro" id="IPR003142">
    <property type="entry name" value="BPL_C"/>
</dbReference>